<comment type="caution">
    <text evidence="7">The sequence shown here is derived from an EMBL/GenBank/DDBJ whole genome shotgun (WGS) entry which is preliminary data.</text>
</comment>
<dbReference type="SUPFAM" id="SSF55486">
    <property type="entry name" value="Metalloproteases ('zincins'), catalytic domain"/>
    <property type="match status" value="1"/>
</dbReference>
<dbReference type="InterPro" id="IPR001818">
    <property type="entry name" value="Pept_M10_metallopeptidase"/>
</dbReference>
<evidence type="ECO:0000256" key="4">
    <source>
        <dbReference type="ARBA" id="ARBA00022833"/>
    </source>
</evidence>
<evidence type="ECO:0000313" key="8">
    <source>
        <dbReference type="Proteomes" id="UP001300261"/>
    </source>
</evidence>
<dbReference type="InterPro" id="IPR006026">
    <property type="entry name" value="Peptidase_Metallo"/>
</dbReference>
<keyword evidence="2" id="KW-0479">Metal-binding</keyword>
<evidence type="ECO:0000256" key="3">
    <source>
        <dbReference type="ARBA" id="ARBA00022801"/>
    </source>
</evidence>
<gene>
    <name evidence="7" type="ORF">ON753_05050</name>
</gene>
<keyword evidence="5" id="KW-0732">Signal</keyword>
<feature type="domain" description="Peptidase metallopeptidase" evidence="6">
    <location>
        <begin position="37"/>
        <end position="252"/>
    </location>
</feature>
<evidence type="ECO:0000313" key="7">
    <source>
        <dbReference type="EMBL" id="MCX2721775.1"/>
    </source>
</evidence>
<dbReference type="RefSeq" id="WP_265961482.1">
    <property type="nucleotide sequence ID" value="NZ_JAPEVI010000003.1"/>
</dbReference>
<dbReference type="InterPro" id="IPR024079">
    <property type="entry name" value="MetalloPept_cat_dom_sf"/>
</dbReference>
<organism evidence="7 8">
    <name type="scientific">Roseibium salinum</name>
    <dbReference type="NCBI Taxonomy" id="1604349"/>
    <lineage>
        <taxon>Bacteria</taxon>
        <taxon>Pseudomonadati</taxon>
        <taxon>Pseudomonadota</taxon>
        <taxon>Alphaproteobacteria</taxon>
        <taxon>Hyphomicrobiales</taxon>
        <taxon>Stappiaceae</taxon>
        <taxon>Roseibium</taxon>
    </lineage>
</organism>
<keyword evidence="7" id="KW-0482">Metalloprotease</keyword>
<keyword evidence="8" id="KW-1185">Reference proteome</keyword>
<dbReference type="GO" id="GO:0008237">
    <property type="term" value="F:metallopeptidase activity"/>
    <property type="evidence" value="ECO:0007669"/>
    <property type="project" value="UniProtKB-KW"/>
</dbReference>
<reference evidence="7 8" key="1">
    <citation type="journal article" date="2016" name="Int. J. Syst. Evol. Microbiol.">
        <title>Labrenzia salina sp. nov., isolated from the rhizosphere of the halophyte Arthrocnemum macrostachyum.</title>
        <authorList>
            <person name="Camacho M."/>
            <person name="Redondo-Gomez S."/>
            <person name="Rodriguez-Llorente I."/>
            <person name="Rohde M."/>
            <person name="Sproer C."/>
            <person name="Schumann P."/>
            <person name="Klenk H.P."/>
            <person name="Montero-Calasanz M.D.C."/>
        </authorList>
    </citation>
    <scope>NUCLEOTIDE SEQUENCE [LARGE SCALE GENOMIC DNA]</scope>
    <source>
        <strain evidence="7 8">DSM 29163</strain>
    </source>
</reference>
<evidence type="ECO:0000259" key="6">
    <source>
        <dbReference type="SMART" id="SM00235"/>
    </source>
</evidence>
<dbReference type="PANTHER" id="PTHR10201:SF294">
    <property type="entry name" value="MATRIX METALLOPROTEINASE 16"/>
    <property type="match status" value="1"/>
</dbReference>
<name>A0ABT3QY35_9HYPH</name>
<dbReference type="Pfam" id="PF00413">
    <property type="entry name" value="Peptidase_M10"/>
    <property type="match status" value="1"/>
</dbReference>
<dbReference type="EMBL" id="JAPEVI010000003">
    <property type="protein sequence ID" value="MCX2721775.1"/>
    <property type="molecule type" value="Genomic_DNA"/>
</dbReference>
<dbReference type="SMART" id="SM00235">
    <property type="entry name" value="ZnMc"/>
    <property type="match status" value="1"/>
</dbReference>
<evidence type="ECO:0000256" key="5">
    <source>
        <dbReference type="SAM" id="SignalP"/>
    </source>
</evidence>
<dbReference type="PRINTS" id="PR00138">
    <property type="entry name" value="MATRIXIN"/>
</dbReference>
<dbReference type="InterPro" id="IPR021190">
    <property type="entry name" value="Pept_M10A"/>
</dbReference>
<feature type="signal peptide" evidence="5">
    <location>
        <begin position="1"/>
        <end position="23"/>
    </location>
</feature>
<feature type="chain" id="PRO_5045525071" evidence="5">
    <location>
        <begin position="24"/>
        <end position="255"/>
    </location>
</feature>
<keyword evidence="3 7" id="KW-0378">Hydrolase</keyword>
<accession>A0ABT3QY35</accession>
<dbReference type="PANTHER" id="PTHR10201">
    <property type="entry name" value="MATRIX METALLOPROTEINASE"/>
    <property type="match status" value="1"/>
</dbReference>
<dbReference type="Gene3D" id="3.40.390.10">
    <property type="entry name" value="Collagenase (Catalytic Domain)"/>
    <property type="match status" value="1"/>
</dbReference>
<proteinExistence type="predicted"/>
<evidence type="ECO:0000256" key="1">
    <source>
        <dbReference type="ARBA" id="ARBA00022670"/>
    </source>
</evidence>
<evidence type="ECO:0000256" key="2">
    <source>
        <dbReference type="ARBA" id="ARBA00022723"/>
    </source>
</evidence>
<dbReference type="EC" id="3.4.24.-" evidence="7"/>
<keyword evidence="4" id="KW-0862">Zinc</keyword>
<keyword evidence="1" id="KW-0645">Protease</keyword>
<protein>
    <submittedName>
        <fullName evidence="7">Matrixin family metalloprotease</fullName>
        <ecNumber evidence="7">3.4.24.-</ecNumber>
    </submittedName>
</protein>
<sequence length="255" mass="28135">MKAVISFSLVIGLSLGFYSPVHAVGASKFTPLTLDDRLVKWGSAKIGTPAHVTYAFVEGPIVQQDARNCRAMDSLERIARRTGHSIDEIKAETAAAFQLWDEVSGITFSETENVSEADILVGAQSLPRGYAFTNVQYEKDGTDLRERAVGGNRGLNKPELEPGEMRSRSQDLTVAGITRSAVCLNPAHDWKIGFDGNLDNYDLRYTFAHEIGHAIGFDHHIRHRSIMHFKYAEGFRGLQPGDIEGVQWLYGPAAD</sequence>
<dbReference type="Proteomes" id="UP001300261">
    <property type="component" value="Unassembled WGS sequence"/>
</dbReference>